<evidence type="ECO:0000256" key="1">
    <source>
        <dbReference type="SAM" id="Phobius"/>
    </source>
</evidence>
<dbReference type="EMBL" id="BRVO01000001">
    <property type="protein sequence ID" value="GLB48116.1"/>
    <property type="molecule type" value="Genomic_DNA"/>
</dbReference>
<keyword evidence="3" id="KW-1185">Reference proteome</keyword>
<feature type="transmembrane region" description="Helical" evidence="1">
    <location>
        <begin position="12"/>
        <end position="33"/>
    </location>
</feature>
<keyword evidence="1" id="KW-0812">Transmembrane</keyword>
<dbReference type="Pfam" id="PF09527">
    <property type="entry name" value="ATPase_gene1"/>
    <property type="match status" value="1"/>
</dbReference>
<keyword evidence="1" id="KW-0472">Membrane</keyword>
<reference evidence="2" key="1">
    <citation type="submission" date="2022-07" db="EMBL/GenBank/DDBJ databases">
        <title>Taxonomy of Novel Oxalotrophic and Methylotrophic Bacteria.</title>
        <authorList>
            <person name="Sahin N."/>
            <person name="Tani A."/>
        </authorList>
    </citation>
    <scope>NUCLEOTIDE SEQUENCE</scope>
    <source>
        <strain evidence="2">Y10</strain>
    </source>
</reference>
<dbReference type="RefSeq" id="WP_408733603.1">
    <property type="nucleotide sequence ID" value="NZ_BRVO01000001.1"/>
</dbReference>
<name>A0ABQ5MFM3_9FLAO</name>
<proteinExistence type="predicted"/>
<accession>A0ABQ5MFM3</accession>
<organism evidence="2 3">
    <name type="scientific">Neptunitalea lumnitzerae</name>
    <dbReference type="NCBI Taxonomy" id="2965509"/>
    <lineage>
        <taxon>Bacteria</taxon>
        <taxon>Pseudomonadati</taxon>
        <taxon>Bacteroidota</taxon>
        <taxon>Flavobacteriia</taxon>
        <taxon>Flavobacteriales</taxon>
        <taxon>Flavobacteriaceae</taxon>
        <taxon>Neptunitalea</taxon>
    </lineage>
</organism>
<comment type="caution">
    <text evidence="2">The sequence shown here is derived from an EMBL/GenBank/DDBJ whole genome shotgun (WGS) entry which is preliminary data.</text>
</comment>
<dbReference type="InterPro" id="IPR032820">
    <property type="entry name" value="ATPase_put"/>
</dbReference>
<protein>
    <recommendedName>
        <fullName evidence="4">F0F1-ATPase subunit Ca2+/Mg2+ transporter</fullName>
    </recommendedName>
</protein>
<keyword evidence="1" id="KW-1133">Transmembrane helix</keyword>
<dbReference type="Proteomes" id="UP001143543">
    <property type="component" value="Unassembled WGS sequence"/>
</dbReference>
<evidence type="ECO:0000313" key="2">
    <source>
        <dbReference type="EMBL" id="GLB48116.1"/>
    </source>
</evidence>
<sequence length="73" mass="8356">MVASQKNQHRKYIRFIGAGFQIGAIIYVFFLMGEWLDGKYHSGKLYTNILTLVGVFLSIYIIVKEAIKLGKDE</sequence>
<gene>
    <name evidence="2" type="ORF">Y10_04840</name>
</gene>
<feature type="transmembrane region" description="Helical" evidence="1">
    <location>
        <begin position="45"/>
        <end position="63"/>
    </location>
</feature>
<evidence type="ECO:0000313" key="3">
    <source>
        <dbReference type="Proteomes" id="UP001143543"/>
    </source>
</evidence>
<evidence type="ECO:0008006" key="4">
    <source>
        <dbReference type="Google" id="ProtNLM"/>
    </source>
</evidence>